<dbReference type="GO" id="GO:0005829">
    <property type="term" value="C:cytosol"/>
    <property type="evidence" value="ECO:0007669"/>
    <property type="project" value="TreeGrafter"/>
</dbReference>
<dbReference type="Proteomes" id="UP000446658">
    <property type="component" value="Unassembled WGS sequence"/>
</dbReference>
<dbReference type="GO" id="GO:0004497">
    <property type="term" value="F:monooxygenase activity"/>
    <property type="evidence" value="ECO:0007669"/>
    <property type="project" value="UniProtKB-KW"/>
</dbReference>
<dbReference type="AlphaFoldDB" id="A0A844GC60"/>
<comment type="caution">
    <text evidence="2">The sequence shown here is derived from an EMBL/GenBank/DDBJ whole genome shotgun (WGS) entry which is preliminary data.</text>
</comment>
<accession>A0A844GC60</accession>
<name>A0A844GC60_9NEIS</name>
<evidence type="ECO:0000313" key="3">
    <source>
        <dbReference type="Proteomes" id="UP000446658"/>
    </source>
</evidence>
<dbReference type="PANTHER" id="PTHR33336:SF3">
    <property type="entry name" value="ABM DOMAIN-CONTAINING PROTEIN"/>
    <property type="match status" value="1"/>
</dbReference>
<dbReference type="InterPro" id="IPR050744">
    <property type="entry name" value="AI-2_Isomerase_LsrG"/>
</dbReference>
<keyword evidence="2" id="KW-0560">Oxidoreductase</keyword>
<gene>
    <name evidence="2" type="ORF">GKE73_04840</name>
</gene>
<proteinExistence type="predicted"/>
<dbReference type="InterPro" id="IPR011008">
    <property type="entry name" value="Dimeric_a/b-barrel"/>
</dbReference>
<evidence type="ECO:0000313" key="2">
    <source>
        <dbReference type="EMBL" id="MTD32818.1"/>
    </source>
</evidence>
<dbReference type="SUPFAM" id="SSF54909">
    <property type="entry name" value="Dimeric alpha+beta barrel"/>
    <property type="match status" value="1"/>
</dbReference>
<keyword evidence="3" id="KW-1185">Reference proteome</keyword>
<keyword evidence="2" id="KW-0503">Monooxygenase</keyword>
<feature type="domain" description="ABM" evidence="1">
    <location>
        <begin position="5"/>
        <end position="94"/>
    </location>
</feature>
<dbReference type="PROSITE" id="PS51725">
    <property type="entry name" value="ABM"/>
    <property type="match status" value="1"/>
</dbReference>
<dbReference type="Pfam" id="PF03992">
    <property type="entry name" value="ABM"/>
    <property type="match status" value="1"/>
</dbReference>
<dbReference type="PANTHER" id="PTHR33336">
    <property type="entry name" value="QUINOL MONOOXYGENASE YGIN-RELATED"/>
    <property type="match status" value="1"/>
</dbReference>
<reference evidence="2 3" key="1">
    <citation type="submission" date="2019-11" db="EMBL/GenBank/DDBJ databases">
        <title>Draft genome sequence of Paludibacterium sp. dN18-1.</title>
        <authorList>
            <person name="Im W.-T."/>
        </authorList>
    </citation>
    <scope>NUCLEOTIDE SEQUENCE [LARGE SCALE GENOMIC DNA]</scope>
    <source>
        <strain evidence="3">dN 18-1</strain>
    </source>
</reference>
<dbReference type="InterPro" id="IPR007138">
    <property type="entry name" value="ABM_dom"/>
</dbReference>
<protein>
    <submittedName>
        <fullName evidence="2">Antibiotic biosynthesis monooxygenase</fullName>
    </submittedName>
</protein>
<evidence type="ECO:0000259" key="1">
    <source>
        <dbReference type="PROSITE" id="PS51725"/>
    </source>
</evidence>
<dbReference type="EMBL" id="WLYX01000001">
    <property type="protein sequence ID" value="MTD32818.1"/>
    <property type="molecule type" value="Genomic_DNA"/>
</dbReference>
<sequence>MNPTVVIIARWVALPGKAADVAHWLEHAVKAARQEPGCLRYQVHHGLDNANLFVLYEEYVDAAAHQTHISSTAFQQIVLGQIVPLLAERQVDRLQAE</sequence>
<dbReference type="RefSeq" id="WP_230369410.1">
    <property type="nucleotide sequence ID" value="NZ_WLYX01000001.1"/>
</dbReference>
<organism evidence="2 3">
    <name type="scientific">Paludibacterium denitrificans</name>
    <dbReference type="NCBI Taxonomy" id="2675226"/>
    <lineage>
        <taxon>Bacteria</taxon>
        <taxon>Pseudomonadati</taxon>
        <taxon>Pseudomonadota</taxon>
        <taxon>Betaproteobacteria</taxon>
        <taxon>Neisseriales</taxon>
        <taxon>Chromobacteriaceae</taxon>
        <taxon>Paludibacterium</taxon>
    </lineage>
</organism>
<dbReference type="Gene3D" id="3.30.70.100">
    <property type="match status" value="1"/>
</dbReference>